<keyword evidence="2" id="KW-0489">Methyltransferase</keyword>
<evidence type="ECO:0000259" key="1">
    <source>
        <dbReference type="Pfam" id="PF13649"/>
    </source>
</evidence>
<reference evidence="2 3" key="1">
    <citation type="journal article" date="2018" name="Int. J. Syst. Evol. Microbiol.">
        <title>Glycomyces paridis sp. nov., isolated from the medicinal plant Paris polyphylla.</title>
        <authorList>
            <person name="Fang X.M."/>
            <person name="Bai J.L."/>
            <person name="Su J."/>
            <person name="Zhao L.L."/>
            <person name="Liu H.Y."/>
            <person name="Ma B.P."/>
            <person name="Zhang Y.Q."/>
            <person name="Yu L.Y."/>
        </authorList>
    </citation>
    <scope>NUCLEOTIDE SEQUENCE [LARGE SCALE GENOMIC DNA]</scope>
    <source>
        <strain evidence="2 3">CPCC 204357</strain>
    </source>
</reference>
<dbReference type="PANTHER" id="PTHR42912">
    <property type="entry name" value="METHYLTRANSFERASE"/>
    <property type="match status" value="1"/>
</dbReference>
<dbReference type="GO" id="GO:0032259">
    <property type="term" value="P:methylation"/>
    <property type="evidence" value="ECO:0007669"/>
    <property type="project" value="UniProtKB-KW"/>
</dbReference>
<evidence type="ECO:0000313" key="3">
    <source>
        <dbReference type="Proteomes" id="UP000305792"/>
    </source>
</evidence>
<name>A0A4S8P6Y6_9ACTN</name>
<dbReference type="Pfam" id="PF13649">
    <property type="entry name" value="Methyltransf_25"/>
    <property type="match status" value="1"/>
</dbReference>
<dbReference type="InterPro" id="IPR050508">
    <property type="entry name" value="Methyltransf_Superfamily"/>
</dbReference>
<proteinExistence type="predicted"/>
<keyword evidence="2" id="KW-0808">Transferase</keyword>
<protein>
    <submittedName>
        <fullName evidence="2">Class I SAM-dependent methyltransferase</fullName>
    </submittedName>
</protein>
<dbReference type="GO" id="GO:0008168">
    <property type="term" value="F:methyltransferase activity"/>
    <property type="evidence" value="ECO:0007669"/>
    <property type="project" value="UniProtKB-KW"/>
</dbReference>
<dbReference type="SUPFAM" id="SSF53335">
    <property type="entry name" value="S-adenosyl-L-methionine-dependent methyltransferases"/>
    <property type="match status" value="1"/>
</dbReference>
<organism evidence="2 3">
    <name type="scientific">Glycomyces paridis</name>
    <dbReference type="NCBI Taxonomy" id="2126555"/>
    <lineage>
        <taxon>Bacteria</taxon>
        <taxon>Bacillati</taxon>
        <taxon>Actinomycetota</taxon>
        <taxon>Actinomycetes</taxon>
        <taxon>Glycomycetales</taxon>
        <taxon>Glycomycetaceae</taxon>
        <taxon>Glycomyces</taxon>
    </lineage>
</organism>
<dbReference type="CDD" id="cd02440">
    <property type="entry name" value="AdoMet_MTases"/>
    <property type="match status" value="1"/>
</dbReference>
<keyword evidence="3" id="KW-1185">Reference proteome</keyword>
<evidence type="ECO:0000313" key="2">
    <source>
        <dbReference type="EMBL" id="THV26037.1"/>
    </source>
</evidence>
<dbReference type="AlphaFoldDB" id="A0A4S8P6Y6"/>
<dbReference type="PANTHER" id="PTHR42912:SF93">
    <property type="entry name" value="N6-ADENOSINE-METHYLTRANSFERASE TMT1A"/>
    <property type="match status" value="1"/>
</dbReference>
<accession>A0A4S8P6Y6</accession>
<comment type="caution">
    <text evidence="2">The sequence shown here is derived from an EMBL/GenBank/DDBJ whole genome shotgun (WGS) entry which is preliminary data.</text>
</comment>
<dbReference type="Proteomes" id="UP000305792">
    <property type="component" value="Unassembled WGS sequence"/>
</dbReference>
<dbReference type="OrthoDB" id="9804312at2"/>
<gene>
    <name evidence="2" type="ORF">E9998_20115</name>
</gene>
<dbReference type="Gene3D" id="3.40.50.150">
    <property type="entry name" value="Vaccinia Virus protein VP39"/>
    <property type="match status" value="1"/>
</dbReference>
<feature type="domain" description="Methyltransferase" evidence="1">
    <location>
        <begin position="53"/>
        <end position="140"/>
    </location>
</feature>
<sequence length="208" mass="23384">MCHMDYEALKQDLRRAYDADAEARGAMDDAEWKPVERARFIDRLREAGAVRLLEIGAGHGVSGRRFADEGFEVTCVDLSPELVALCCAKGLDARVMDFADLDFPDGSFDAVWGMNCLLHVPRAALPGVLDEVRRVLAPGGLFYWGQYGGQDHEGIWETDRYEPKRFFSFFTADRIQAIAAERFDTVEVTLTALDSAIDQYQGLILKRR</sequence>
<dbReference type="InterPro" id="IPR041698">
    <property type="entry name" value="Methyltransf_25"/>
</dbReference>
<dbReference type="EMBL" id="STGX01000016">
    <property type="protein sequence ID" value="THV26037.1"/>
    <property type="molecule type" value="Genomic_DNA"/>
</dbReference>
<dbReference type="InterPro" id="IPR029063">
    <property type="entry name" value="SAM-dependent_MTases_sf"/>
</dbReference>